<keyword evidence="6" id="KW-0704">Schiff base</keyword>
<evidence type="ECO:0000256" key="1">
    <source>
        <dbReference type="ARBA" id="ARBA00004714"/>
    </source>
</evidence>
<dbReference type="GO" id="GO:0006096">
    <property type="term" value="P:glycolytic process"/>
    <property type="evidence" value="ECO:0007669"/>
    <property type="project" value="UniProtKB-UniPathway"/>
</dbReference>
<keyword evidence="4 7" id="KW-0324">Glycolysis</keyword>
<evidence type="ECO:0000256" key="3">
    <source>
        <dbReference type="ARBA" id="ARBA00013068"/>
    </source>
</evidence>
<evidence type="ECO:0000256" key="6">
    <source>
        <dbReference type="ARBA" id="ARBA00023270"/>
    </source>
</evidence>
<protein>
    <recommendedName>
        <fullName evidence="3 7">Fructose-bisphosphate aldolase</fullName>
        <ecNumber evidence="3 7">4.1.2.13</ecNumber>
    </recommendedName>
</protein>
<dbReference type="Gene3D" id="3.20.20.70">
    <property type="entry name" value="Aldolase class I"/>
    <property type="match status" value="2"/>
</dbReference>
<evidence type="ECO:0000313" key="10">
    <source>
        <dbReference type="Proteomes" id="UP000694559"/>
    </source>
</evidence>
<dbReference type="InterPro" id="IPR013785">
    <property type="entry name" value="Aldolase_TIM"/>
</dbReference>
<dbReference type="GO" id="GO:0008092">
    <property type="term" value="F:cytoskeletal protein binding"/>
    <property type="evidence" value="ECO:0007669"/>
    <property type="project" value="Ensembl"/>
</dbReference>
<evidence type="ECO:0000256" key="7">
    <source>
        <dbReference type="RuleBase" id="RU003994"/>
    </source>
</evidence>
<dbReference type="GO" id="GO:0006094">
    <property type="term" value="P:gluconeogenesis"/>
    <property type="evidence" value="ECO:0007669"/>
    <property type="project" value="Ensembl"/>
</dbReference>
<dbReference type="GO" id="GO:0004332">
    <property type="term" value="F:fructose-bisphosphate aldolase activity"/>
    <property type="evidence" value="ECO:0007669"/>
    <property type="project" value="UniProtKB-EC"/>
</dbReference>
<dbReference type="GO" id="GO:0030855">
    <property type="term" value="P:epithelial cell differentiation"/>
    <property type="evidence" value="ECO:0007669"/>
    <property type="project" value="Ensembl"/>
</dbReference>
<reference evidence="9" key="2">
    <citation type="submission" date="2025-09" db="UniProtKB">
        <authorList>
            <consortium name="Ensembl"/>
        </authorList>
    </citation>
    <scope>IDENTIFICATION</scope>
</reference>
<organism evidence="9 10">
    <name type="scientific">Naja naja</name>
    <name type="common">Indian cobra</name>
    <dbReference type="NCBI Taxonomy" id="35670"/>
    <lineage>
        <taxon>Eukaryota</taxon>
        <taxon>Metazoa</taxon>
        <taxon>Chordata</taxon>
        <taxon>Craniata</taxon>
        <taxon>Vertebrata</taxon>
        <taxon>Euteleostomi</taxon>
        <taxon>Lepidosauria</taxon>
        <taxon>Squamata</taxon>
        <taxon>Bifurcata</taxon>
        <taxon>Unidentata</taxon>
        <taxon>Episquamata</taxon>
        <taxon>Toxicofera</taxon>
        <taxon>Serpentes</taxon>
        <taxon>Colubroidea</taxon>
        <taxon>Elapidae</taxon>
        <taxon>Elapinae</taxon>
        <taxon>Naja</taxon>
    </lineage>
</organism>
<evidence type="ECO:0000256" key="5">
    <source>
        <dbReference type="ARBA" id="ARBA00023239"/>
    </source>
</evidence>
<dbReference type="GeneTree" id="ENSGT00950000182987"/>
<keyword evidence="10" id="KW-1185">Reference proteome</keyword>
<evidence type="ECO:0000313" key="9">
    <source>
        <dbReference type="Ensembl" id="ENSNNAP00000001874.1"/>
    </source>
</evidence>
<evidence type="ECO:0000256" key="2">
    <source>
        <dbReference type="ARBA" id="ARBA00010387"/>
    </source>
</evidence>
<dbReference type="Ensembl" id="ENSNNAT00000001972.1">
    <property type="protein sequence ID" value="ENSNNAP00000001874.1"/>
    <property type="gene ID" value="ENSNNAG00000001297.1"/>
</dbReference>
<name>A0A8C6VBW3_NAJNA</name>
<dbReference type="SUPFAM" id="SSF51569">
    <property type="entry name" value="Aldolase"/>
    <property type="match status" value="1"/>
</dbReference>
<dbReference type="UniPathway" id="UPA00109">
    <property type="reaction ID" value="UER00183"/>
</dbReference>
<dbReference type="AlphaFoldDB" id="A0A8C6VBW3"/>
<dbReference type="FunFam" id="3.20.20.70:FF:000208">
    <property type="entry name" value="Fructose-bisphosphate aldolase"/>
    <property type="match status" value="1"/>
</dbReference>
<proteinExistence type="inferred from homology"/>
<keyword evidence="5 7" id="KW-0456">Lyase</keyword>
<evidence type="ECO:0000256" key="4">
    <source>
        <dbReference type="ARBA" id="ARBA00023152"/>
    </source>
</evidence>
<dbReference type="InterPro" id="IPR029768">
    <property type="entry name" value="Aldolase_I_AS"/>
</dbReference>
<dbReference type="Pfam" id="PF00274">
    <property type="entry name" value="Glycolytic"/>
    <property type="match status" value="2"/>
</dbReference>
<comment type="pathway">
    <text evidence="1 8">Carbohydrate degradation; glycolysis; D-glyceraldehyde 3-phosphate and glycerone phosphate from D-glucose: step 4/4.</text>
</comment>
<gene>
    <name evidence="9" type="primary">ALDOC</name>
</gene>
<reference evidence="9" key="1">
    <citation type="submission" date="2025-08" db="UniProtKB">
        <authorList>
            <consortium name="Ensembl"/>
        </authorList>
    </citation>
    <scope>IDENTIFICATION</scope>
</reference>
<dbReference type="OrthoDB" id="36455at2759"/>
<dbReference type="PROSITE" id="PS00158">
    <property type="entry name" value="ALDOLASE_CLASS_I"/>
    <property type="match status" value="1"/>
</dbReference>
<dbReference type="GO" id="GO:0030388">
    <property type="term" value="P:fructose 1,6-bisphosphate metabolic process"/>
    <property type="evidence" value="ECO:0007669"/>
    <property type="project" value="Ensembl"/>
</dbReference>
<comment type="catalytic activity">
    <reaction evidence="7">
        <text>beta-D-fructose 1,6-bisphosphate = D-glyceraldehyde 3-phosphate + dihydroxyacetone phosphate</text>
        <dbReference type="Rhea" id="RHEA:14729"/>
        <dbReference type="ChEBI" id="CHEBI:32966"/>
        <dbReference type="ChEBI" id="CHEBI:57642"/>
        <dbReference type="ChEBI" id="CHEBI:59776"/>
        <dbReference type="EC" id="4.1.2.13"/>
    </reaction>
</comment>
<sequence length="339" mass="36791">MTHQYPALTAEQKKVLSDIAQQIVAPGKGILAADESVGSMAKRLNQIGVENTEENRRLYRQILFSADSRVKKCIGGVIFFHETLYQKADDGTPFVDLIKDKGIIVGIKVGKSPSPPSAFRNDPGIWQICPLGESSSQPRAESRPASLARLSPLQNGIVPIVEPEILPDGEHDLKRCQYVTEKVLAAVYKALSDHHIYLEGTLLKPNMVTPGHACPTKYSPEEIAMATVTALRRTLFPSAPAGITFLSGGQSEEEASLNLNAINNCPLPRPWALTFSYGRALQASALNTWRGQRENEELATEEFLKRAQVNGQAALGHYEASGDGSGAAGQSLYVANHAY</sequence>
<dbReference type="InterPro" id="IPR000741">
    <property type="entry name" value="FBA_I"/>
</dbReference>
<comment type="similarity">
    <text evidence="2 7">Belongs to the class I fructose-bisphosphate aldolase family.</text>
</comment>
<dbReference type="PANTHER" id="PTHR11627">
    <property type="entry name" value="FRUCTOSE-BISPHOSPHATE ALDOLASE"/>
    <property type="match status" value="1"/>
</dbReference>
<dbReference type="Proteomes" id="UP000694559">
    <property type="component" value="Unplaced"/>
</dbReference>
<accession>A0A8C6VBW3</accession>
<evidence type="ECO:0000256" key="8">
    <source>
        <dbReference type="RuleBase" id="RU004257"/>
    </source>
</evidence>
<dbReference type="EC" id="4.1.2.13" evidence="3 7"/>